<name>A0A167VDU3_9AGAM</name>
<dbReference type="PROSITE" id="PS50014">
    <property type="entry name" value="BROMODOMAIN_2"/>
    <property type="match status" value="1"/>
</dbReference>
<dbReference type="GO" id="GO:0005198">
    <property type="term" value="F:structural molecule activity"/>
    <property type="evidence" value="ECO:0007669"/>
    <property type="project" value="TreeGrafter"/>
</dbReference>
<proteinExistence type="predicted"/>
<evidence type="ECO:0000256" key="2">
    <source>
        <dbReference type="PROSITE-ProRule" id="PRU00035"/>
    </source>
</evidence>
<keyword evidence="1 2" id="KW-0103">Bromodomain</keyword>
<sequence length="57" mass="6817">FLKPVARADVPDYYEVIQTPMDLATMGRKVKQKTYKSKREFRDDLDLIWSNCWTYNA</sequence>
<protein>
    <submittedName>
        <fullName evidence="4">Bromodomain-containing protein</fullName>
    </submittedName>
</protein>
<evidence type="ECO:0000313" key="5">
    <source>
        <dbReference type="Proteomes" id="UP000076532"/>
    </source>
</evidence>
<feature type="non-terminal residue" evidence="4">
    <location>
        <position position="57"/>
    </location>
</feature>
<feature type="domain" description="Bromo" evidence="3">
    <location>
        <begin position="1"/>
        <end position="57"/>
    </location>
</feature>
<gene>
    <name evidence="4" type="ORF">FIBSPDRAFT_710583</name>
</gene>
<dbReference type="GO" id="GO:0006325">
    <property type="term" value="P:chromatin organization"/>
    <property type="evidence" value="ECO:0007669"/>
    <property type="project" value="UniProtKB-ARBA"/>
</dbReference>
<accession>A0A167VDU3</accession>
<dbReference type="Gene3D" id="1.20.920.10">
    <property type="entry name" value="Bromodomain-like"/>
    <property type="match status" value="1"/>
</dbReference>
<dbReference type="InterPro" id="IPR037782">
    <property type="entry name" value="Spt7"/>
</dbReference>
<dbReference type="PANTHER" id="PTHR47343">
    <property type="entry name" value="TRANSCRIPTIONAL ACTIVATOR SPT7"/>
    <property type="match status" value="1"/>
</dbReference>
<dbReference type="EMBL" id="KV417879">
    <property type="protein sequence ID" value="KZP04902.1"/>
    <property type="molecule type" value="Genomic_DNA"/>
</dbReference>
<dbReference type="PANTHER" id="PTHR47343:SF1">
    <property type="entry name" value="TRANSCRIPTIONAL ACTIVATOR SPT7"/>
    <property type="match status" value="1"/>
</dbReference>
<dbReference type="AlphaFoldDB" id="A0A167VDU3"/>
<dbReference type="STRING" id="436010.A0A167VDU3"/>
<evidence type="ECO:0000313" key="4">
    <source>
        <dbReference type="EMBL" id="KZP04902.1"/>
    </source>
</evidence>
<reference evidence="4 5" key="1">
    <citation type="journal article" date="2016" name="Mol. Biol. Evol.">
        <title>Comparative Genomics of Early-Diverging Mushroom-Forming Fungi Provides Insights into the Origins of Lignocellulose Decay Capabilities.</title>
        <authorList>
            <person name="Nagy L.G."/>
            <person name="Riley R."/>
            <person name="Tritt A."/>
            <person name="Adam C."/>
            <person name="Daum C."/>
            <person name="Floudas D."/>
            <person name="Sun H."/>
            <person name="Yadav J.S."/>
            <person name="Pangilinan J."/>
            <person name="Larsson K.H."/>
            <person name="Matsuura K."/>
            <person name="Barry K."/>
            <person name="Labutti K."/>
            <person name="Kuo R."/>
            <person name="Ohm R.A."/>
            <person name="Bhattacharya S.S."/>
            <person name="Shirouzu T."/>
            <person name="Yoshinaga Y."/>
            <person name="Martin F.M."/>
            <person name="Grigoriev I.V."/>
            <person name="Hibbett D.S."/>
        </authorList>
    </citation>
    <scope>NUCLEOTIDE SEQUENCE [LARGE SCALE GENOMIC DNA]</scope>
    <source>
        <strain evidence="4 5">CBS 109695</strain>
    </source>
</reference>
<dbReference type="SMART" id="SM00297">
    <property type="entry name" value="BROMO"/>
    <property type="match status" value="1"/>
</dbReference>
<keyword evidence="5" id="KW-1185">Reference proteome</keyword>
<dbReference type="InterPro" id="IPR001487">
    <property type="entry name" value="Bromodomain"/>
</dbReference>
<dbReference type="SUPFAM" id="SSF47370">
    <property type="entry name" value="Bromodomain"/>
    <property type="match status" value="1"/>
</dbReference>
<dbReference type="Pfam" id="PF00439">
    <property type="entry name" value="Bromodomain"/>
    <property type="match status" value="1"/>
</dbReference>
<dbReference type="Proteomes" id="UP000076532">
    <property type="component" value="Unassembled WGS sequence"/>
</dbReference>
<feature type="non-terminal residue" evidence="4">
    <location>
        <position position="1"/>
    </location>
</feature>
<dbReference type="OrthoDB" id="21449at2759"/>
<organism evidence="4 5">
    <name type="scientific">Athelia psychrophila</name>
    <dbReference type="NCBI Taxonomy" id="1759441"/>
    <lineage>
        <taxon>Eukaryota</taxon>
        <taxon>Fungi</taxon>
        <taxon>Dikarya</taxon>
        <taxon>Basidiomycota</taxon>
        <taxon>Agaricomycotina</taxon>
        <taxon>Agaricomycetes</taxon>
        <taxon>Agaricomycetidae</taxon>
        <taxon>Atheliales</taxon>
        <taxon>Atheliaceae</taxon>
        <taxon>Athelia</taxon>
    </lineage>
</organism>
<evidence type="ECO:0000259" key="3">
    <source>
        <dbReference type="PROSITE" id="PS50014"/>
    </source>
</evidence>
<evidence type="ECO:0000256" key="1">
    <source>
        <dbReference type="ARBA" id="ARBA00023117"/>
    </source>
</evidence>
<dbReference type="GO" id="GO:0000124">
    <property type="term" value="C:SAGA complex"/>
    <property type="evidence" value="ECO:0007669"/>
    <property type="project" value="InterPro"/>
</dbReference>
<dbReference type="GO" id="GO:0046695">
    <property type="term" value="C:SLIK (SAGA-like) complex"/>
    <property type="evidence" value="ECO:0007669"/>
    <property type="project" value="InterPro"/>
</dbReference>
<dbReference type="GO" id="GO:0006357">
    <property type="term" value="P:regulation of transcription by RNA polymerase II"/>
    <property type="evidence" value="ECO:0007669"/>
    <property type="project" value="TreeGrafter"/>
</dbReference>
<dbReference type="InterPro" id="IPR036427">
    <property type="entry name" value="Bromodomain-like_sf"/>
</dbReference>
<dbReference type="PRINTS" id="PR00503">
    <property type="entry name" value="BROMODOMAIN"/>
</dbReference>